<dbReference type="InterPro" id="IPR044039">
    <property type="entry name" value="DUF5745"/>
</dbReference>
<evidence type="ECO:0000256" key="1">
    <source>
        <dbReference type="SAM" id="MobiDB-lite"/>
    </source>
</evidence>
<feature type="region of interest" description="Disordered" evidence="1">
    <location>
        <begin position="357"/>
        <end position="386"/>
    </location>
</feature>
<accession>A0AB34IHG1</accession>
<dbReference type="InterPro" id="IPR026619">
    <property type="entry name" value="CEP95"/>
</dbReference>
<evidence type="ECO:0000259" key="2">
    <source>
        <dbReference type="Pfam" id="PF19016"/>
    </source>
</evidence>
<feature type="region of interest" description="Disordered" evidence="1">
    <location>
        <begin position="238"/>
        <end position="290"/>
    </location>
</feature>
<protein>
    <recommendedName>
        <fullName evidence="2">DUF5745 domain-containing protein</fullName>
    </recommendedName>
</protein>
<reference evidence="3 4" key="1">
    <citation type="journal article" date="2024" name="Science">
        <title>Giant polyketide synthase enzymes in the biosynthesis of giant marine polyether toxins.</title>
        <authorList>
            <person name="Fallon T.R."/>
            <person name="Shende V.V."/>
            <person name="Wierzbicki I.H."/>
            <person name="Pendleton A.L."/>
            <person name="Watervoot N.F."/>
            <person name="Auber R.P."/>
            <person name="Gonzalez D.J."/>
            <person name="Wisecaver J.H."/>
            <person name="Moore B.S."/>
        </authorList>
    </citation>
    <scope>NUCLEOTIDE SEQUENCE [LARGE SCALE GENOMIC DNA]</scope>
    <source>
        <strain evidence="3 4">12B1</strain>
    </source>
</reference>
<gene>
    <name evidence="3" type="ORF">AB1Y20_013940</name>
</gene>
<feature type="domain" description="DUF5745" evidence="2">
    <location>
        <begin position="72"/>
        <end position="131"/>
    </location>
</feature>
<dbReference type="Proteomes" id="UP001515480">
    <property type="component" value="Unassembled WGS sequence"/>
</dbReference>
<evidence type="ECO:0000313" key="4">
    <source>
        <dbReference type="Proteomes" id="UP001515480"/>
    </source>
</evidence>
<dbReference type="PANTHER" id="PTHR22545">
    <property type="entry name" value="CENTROSOMAL PROTEIN OF 95 KDA"/>
    <property type="match status" value="1"/>
</dbReference>
<keyword evidence="4" id="KW-1185">Reference proteome</keyword>
<feature type="compositionally biased region" description="Low complexity" evidence="1">
    <location>
        <begin position="364"/>
        <end position="374"/>
    </location>
</feature>
<dbReference type="AlphaFoldDB" id="A0AB34IHG1"/>
<organism evidence="3 4">
    <name type="scientific">Prymnesium parvum</name>
    <name type="common">Toxic golden alga</name>
    <dbReference type="NCBI Taxonomy" id="97485"/>
    <lineage>
        <taxon>Eukaryota</taxon>
        <taxon>Haptista</taxon>
        <taxon>Haptophyta</taxon>
        <taxon>Prymnesiophyceae</taxon>
        <taxon>Prymnesiales</taxon>
        <taxon>Prymnesiaceae</taxon>
        <taxon>Prymnesium</taxon>
    </lineage>
</organism>
<sequence length="578" mass="64060">MLPMCATNVDTYTGAASVHLHSMDEVKQRKQNVLAKINSVLLIAGLNDTVWSIRDCDSTLFVLVYKKLFGKLPGILTSPASLDEHTHNFGIVLSAISCDVLEMDLSHISPQELAQGDLQALQNLAEIFSELCDILLQREDERSAQMRLPPHPTQSSRPASAVPASMGSTRRQQTSDQGRPMSASLPRTSQEAPLTPRSAATGLSASALRNDTGLESDEAQTLHWMQCNGRACVASTAESVSSGHRMDGAENPASNPISTGSNGEEKNPDNVERPETLTCSTNEKDEEAQSGDRFNLVAPATKRKAGNVGATFREPRLAAKAKPHPRTKRGTKQMVIGTKILHKGPSECAHLKRITDALSRRPRSAPSKAPASSATHRDKRNSSFYSPHLEREIAVLKERLGSRLRSEENFAGAIEKLQPDESANRISGACSAVVKQSLASVRRAEKREVVRGMAAERNAKHDAKTERLRQERWMGCIETARQGRELRQASKDEVSFRRLYQQALQLEKEKILLEASSSKEATRTVEMQRRIRQTALESYYSEQIMLLQEELQSESATMEFRERAHAHLEKRLQECRSQ</sequence>
<dbReference type="Pfam" id="PF19016">
    <property type="entry name" value="DUF5745"/>
    <property type="match status" value="1"/>
</dbReference>
<proteinExistence type="predicted"/>
<feature type="compositionally biased region" description="Polar residues" evidence="1">
    <location>
        <begin position="166"/>
        <end position="177"/>
    </location>
</feature>
<feature type="region of interest" description="Disordered" evidence="1">
    <location>
        <begin position="146"/>
        <end position="204"/>
    </location>
</feature>
<dbReference type="EMBL" id="JBGBPQ010000027">
    <property type="protein sequence ID" value="KAL1498627.1"/>
    <property type="molecule type" value="Genomic_DNA"/>
</dbReference>
<name>A0AB34IHG1_PRYPA</name>
<feature type="compositionally biased region" description="Basic and acidic residues" evidence="1">
    <location>
        <begin position="263"/>
        <end position="275"/>
    </location>
</feature>
<evidence type="ECO:0000313" key="3">
    <source>
        <dbReference type="EMBL" id="KAL1498627.1"/>
    </source>
</evidence>
<feature type="compositionally biased region" description="Polar residues" evidence="1">
    <location>
        <begin position="252"/>
        <end position="262"/>
    </location>
</feature>
<comment type="caution">
    <text evidence="3">The sequence shown here is derived from an EMBL/GenBank/DDBJ whole genome shotgun (WGS) entry which is preliminary data.</text>
</comment>
<dbReference type="GO" id="GO:0005813">
    <property type="term" value="C:centrosome"/>
    <property type="evidence" value="ECO:0007669"/>
    <property type="project" value="InterPro"/>
</dbReference>
<dbReference type="GO" id="GO:0000922">
    <property type="term" value="C:spindle pole"/>
    <property type="evidence" value="ECO:0007669"/>
    <property type="project" value="InterPro"/>
</dbReference>
<dbReference type="PANTHER" id="PTHR22545:SF0">
    <property type="entry name" value="CENTROSOMAL PROTEIN OF 95 KDA"/>
    <property type="match status" value="1"/>
</dbReference>